<feature type="domain" description="AB hydrolase-1" evidence="1">
    <location>
        <begin position="64"/>
        <end position="302"/>
    </location>
</feature>
<dbReference type="PANTHER" id="PTHR43798">
    <property type="entry name" value="MONOACYLGLYCEROL LIPASE"/>
    <property type="match status" value="1"/>
</dbReference>
<dbReference type="InterPro" id="IPR029058">
    <property type="entry name" value="AB_hydrolase_fold"/>
</dbReference>
<dbReference type="InterPro" id="IPR050266">
    <property type="entry name" value="AB_hydrolase_sf"/>
</dbReference>
<name>A0ABW1SC61_9PROT</name>
<evidence type="ECO:0000259" key="1">
    <source>
        <dbReference type="Pfam" id="PF00561"/>
    </source>
</evidence>
<evidence type="ECO:0000313" key="2">
    <source>
        <dbReference type="EMBL" id="MFC6199265.1"/>
    </source>
</evidence>
<accession>A0ABW1SC61</accession>
<dbReference type="PANTHER" id="PTHR43798:SF5">
    <property type="entry name" value="MONOACYLGLYCEROL LIPASE ABHD6"/>
    <property type="match status" value="1"/>
</dbReference>
<dbReference type="InterPro" id="IPR000073">
    <property type="entry name" value="AB_hydrolase_1"/>
</dbReference>
<sequence length="342" mass="37370">MRRRLLIVGLVVAAAIAACWLILRRDPIPYETLEARYGREASKFLTLENGLIVHMTDEGPPDGPVVILLHGFASSWATWDAWADGLADEYRVLRFDLPGHGLTRVLSDTDLSTEGLVTFVDDVADELGLQQFTLAGSSMGGHTAWRFALAHPERLDALILVAAAGLPEADAGEEPPVVFQMIENPFVRPIIKDLDVSPLIRDGLMSSFVDPEFVTNQMVREYADLARAPGHRAALIALATRDRTDAAAFEARLSEISVPVLVLHGREDKIVPPGFANRYGEQIPNSEVIFYDQIGHLPQEEAAAQSLADAKAFLINALVSDESEVPETAIDDVNMAETEPLD</sequence>
<gene>
    <name evidence="2" type="ORF">ACFQDM_14355</name>
</gene>
<proteinExistence type="predicted"/>
<organism evidence="2 3">
    <name type="scientific">Ponticaulis profundi</name>
    <dbReference type="NCBI Taxonomy" id="2665222"/>
    <lineage>
        <taxon>Bacteria</taxon>
        <taxon>Pseudomonadati</taxon>
        <taxon>Pseudomonadota</taxon>
        <taxon>Alphaproteobacteria</taxon>
        <taxon>Hyphomonadales</taxon>
        <taxon>Hyphomonadaceae</taxon>
        <taxon>Ponticaulis</taxon>
    </lineage>
</organism>
<dbReference type="PRINTS" id="PR00111">
    <property type="entry name" value="ABHYDROLASE"/>
</dbReference>
<dbReference type="RefSeq" id="WP_377380167.1">
    <property type="nucleotide sequence ID" value="NZ_JBHSSW010000028.1"/>
</dbReference>
<dbReference type="GO" id="GO:0016787">
    <property type="term" value="F:hydrolase activity"/>
    <property type="evidence" value="ECO:0007669"/>
    <property type="project" value="UniProtKB-KW"/>
</dbReference>
<keyword evidence="3" id="KW-1185">Reference proteome</keyword>
<reference evidence="3" key="1">
    <citation type="journal article" date="2019" name="Int. J. Syst. Evol. Microbiol.">
        <title>The Global Catalogue of Microorganisms (GCM) 10K type strain sequencing project: providing services to taxonomists for standard genome sequencing and annotation.</title>
        <authorList>
            <consortium name="The Broad Institute Genomics Platform"/>
            <consortium name="The Broad Institute Genome Sequencing Center for Infectious Disease"/>
            <person name="Wu L."/>
            <person name="Ma J."/>
        </authorList>
    </citation>
    <scope>NUCLEOTIDE SEQUENCE [LARGE SCALE GENOMIC DNA]</scope>
    <source>
        <strain evidence="3">CGMCC-1.15741</strain>
    </source>
</reference>
<dbReference type="PROSITE" id="PS51257">
    <property type="entry name" value="PROKAR_LIPOPROTEIN"/>
    <property type="match status" value="1"/>
</dbReference>
<dbReference type="Gene3D" id="3.40.50.1820">
    <property type="entry name" value="alpha/beta hydrolase"/>
    <property type="match status" value="1"/>
</dbReference>
<protein>
    <submittedName>
        <fullName evidence="2">Alpha/beta fold hydrolase</fullName>
    </submittedName>
</protein>
<evidence type="ECO:0000313" key="3">
    <source>
        <dbReference type="Proteomes" id="UP001596303"/>
    </source>
</evidence>
<keyword evidence="2" id="KW-0378">Hydrolase</keyword>
<dbReference type="Proteomes" id="UP001596303">
    <property type="component" value="Unassembled WGS sequence"/>
</dbReference>
<dbReference type="Pfam" id="PF00561">
    <property type="entry name" value="Abhydrolase_1"/>
    <property type="match status" value="1"/>
</dbReference>
<dbReference type="SUPFAM" id="SSF53474">
    <property type="entry name" value="alpha/beta-Hydrolases"/>
    <property type="match status" value="1"/>
</dbReference>
<dbReference type="EMBL" id="JBHSSW010000028">
    <property type="protein sequence ID" value="MFC6199265.1"/>
    <property type="molecule type" value="Genomic_DNA"/>
</dbReference>
<comment type="caution">
    <text evidence="2">The sequence shown here is derived from an EMBL/GenBank/DDBJ whole genome shotgun (WGS) entry which is preliminary data.</text>
</comment>